<evidence type="ECO:0000313" key="2">
    <source>
        <dbReference type="Proteomes" id="UP000789901"/>
    </source>
</evidence>
<evidence type="ECO:0000313" key="1">
    <source>
        <dbReference type="EMBL" id="CAG8814602.1"/>
    </source>
</evidence>
<proteinExistence type="predicted"/>
<keyword evidence="2" id="KW-1185">Reference proteome</keyword>
<dbReference type="Proteomes" id="UP000789901">
    <property type="component" value="Unassembled WGS sequence"/>
</dbReference>
<reference evidence="1 2" key="1">
    <citation type="submission" date="2021-06" db="EMBL/GenBank/DDBJ databases">
        <authorList>
            <person name="Kallberg Y."/>
            <person name="Tangrot J."/>
            <person name="Rosling A."/>
        </authorList>
    </citation>
    <scope>NUCLEOTIDE SEQUENCE [LARGE SCALE GENOMIC DNA]</scope>
    <source>
        <strain evidence="1 2">120-4 pot B 10/14</strain>
    </source>
</reference>
<comment type="caution">
    <text evidence="1">The sequence shown here is derived from an EMBL/GenBank/DDBJ whole genome shotgun (WGS) entry which is preliminary data.</text>
</comment>
<protein>
    <submittedName>
        <fullName evidence="1">42634_t:CDS:1</fullName>
    </submittedName>
</protein>
<organism evidence="1 2">
    <name type="scientific">Gigaspora margarita</name>
    <dbReference type="NCBI Taxonomy" id="4874"/>
    <lineage>
        <taxon>Eukaryota</taxon>
        <taxon>Fungi</taxon>
        <taxon>Fungi incertae sedis</taxon>
        <taxon>Mucoromycota</taxon>
        <taxon>Glomeromycotina</taxon>
        <taxon>Glomeromycetes</taxon>
        <taxon>Diversisporales</taxon>
        <taxon>Gigasporaceae</taxon>
        <taxon>Gigaspora</taxon>
    </lineage>
</organism>
<accession>A0ABN7W4W6</accession>
<name>A0ABN7W4W6_GIGMA</name>
<gene>
    <name evidence="1" type="ORF">GMARGA_LOCUS26089</name>
</gene>
<dbReference type="EMBL" id="CAJVQB010029784">
    <property type="protein sequence ID" value="CAG8814602.1"/>
    <property type="molecule type" value="Genomic_DNA"/>
</dbReference>
<sequence>VSSTHLIERSRKQNLEIEKLGIYRNIFASSEAEDVSPKDRNIAKWLGLSNQIFAVCLIRNVMEAYDRIEYKIKEKLKICKKEKVLVNGLDFEQKEKEEIEENKEVLIIMECCVPDYGTKEIKDKIMQTKGMGLAKQDNLTERIIANIKQIEVHSKMKVDINTDNKTEVVDKTSNEIDKVEDISSSIWAQASKSSQSFLNQGIQGAEVYAEASNNKEPKSAEESNFSRKKGKERFIMLNWLQENHMHKFVDQKYEPKKKNNNMRYEGKENQNHNIMCALEEKQTSRLVWNLNMASKENWKEYKSSLWKQLHTQVPKFLCSQDTEEIKKGLSDRDEQIDKIWNIIEKAIIRSEESSLPNKVVKPPKQQLVPNRKKHRSKAYMSLGLLISAIRKADHGVQRKRISEENQKLKEKEIKRYIKRRSEMIIKEQRMMLASLLEKLLNKVRLDRVLVKEDLKYRLAVAPSEVLLDTKDHFKGQFRERYSKIEYMTKDWKTVYSLVNEVQENWYDSTLDLVELE</sequence>
<feature type="non-terminal residue" evidence="1">
    <location>
        <position position="1"/>
    </location>
</feature>